<dbReference type="AlphaFoldDB" id="A0A4S8RRU3"/>
<dbReference type="Pfam" id="PF01053">
    <property type="entry name" value="Cys_Met_Meta_PP"/>
    <property type="match status" value="1"/>
</dbReference>
<dbReference type="GO" id="GO:0030170">
    <property type="term" value="F:pyridoxal phosphate binding"/>
    <property type="evidence" value="ECO:0007669"/>
    <property type="project" value="InterPro"/>
</dbReference>
<dbReference type="Proteomes" id="UP000310406">
    <property type="component" value="Unassembled WGS sequence"/>
</dbReference>
<dbReference type="SUPFAM" id="SSF53383">
    <property type="entry name" value="PLP-dependent transferases"/>
    <property type="match status" value="1"/>
</dbReference>
<evidence type="ECO:0000313" key="6">
    <source>
        <dbReference type="Proteomes" id="UP000310406"/>
    </source>
</evidence>
<dbReference type="RefSeq" id="WP_136564762.1">
    <property type="nucleotide sequence ID" value="NZ_SNTZ01000001.1"/>
</dbReference>
<keyword evidence="5" id="KW-0808">Transferase</keyword>
<reference evidence="5 6" key="1">
    <citation type="submission" date="2019-03" db="EMBL/GenBank/DDBJ databases">
        <title>Muricauda SCR12 sp.nov, a marine bacterium isolated from Pacific Ocean:the Okinawa trough.</title>
        <authorList>
            <person name="Liu L."/>
        </authorList>
    </citation>
    <scope>NUCLEOTIDE SEQUENCE [LARGE SCALE GENOMIC DNA]</scope>
    <source>
        <strain evidence="5 6">SCR12</strain>
    </source>
</reference>
<keyword evidence="5" id="KW-0032">Aminotransferase</keyword>
<name>A0A4S8RRU3_9FLAO</name>
<dbReference type="OrthoDB" id="9787096at2"/>
<keyword evidence="2 3" id="KW-0663">Pyridoxal phosphate</keyword>
<evidence type="ECO:0000256" key="4">
    <source>
        <dbReference type="SAM" id="SignalP"/>
    </source>
</evidence>
<accession>A0A4S8RRU3</accession>
<comment type="caution">
    <text evidence="5">The sequence shown here is derived from an EMBL/GenBank/DDBJ whole genome shotgun (WGS) entry which is preliminary data.</text>
</comment>
<dbReference type="InterPro" id="IPR000277">
    <property type="entry name" value="Cys/Met-Metab_PyrdxlP-dep_enz"/>
</dbReference>
<gene>
    <name evidence="5" type="ORF">EZV76_01150</name>
</gene>
<dbReference type="GO" id="GO:0019346">
    <property type="term" value="P:transsulfuration"/>
    <property type="evidence" value="ECO:0007669"/>
    <property type="project" value="InterPro"/>
</dbReference>
<feature type="signal peptide" evidence="4">
    <location>
        <begin position="1"/>
        <end position="29"/>
    </location>
</feature>
<dbReference type="PANTHER" id="PTHR32328">
    <property type="entry name" value="L-SERYL-TRNA(SEC) SELENIUM TRANSFERASE"/>
    <property type="match status" value="1"/>
</dbReference>
<keyword evidence="6" id="KW-1185">Reference proteome</keyword>
<evidence type="ECO:0000256" key="2">
    <source>
        <dbReference type="ARBA" id="ARBA00022898"/>
    </source>
</evidence>
<dbReference type="GO" id="GO:0004125">
    <property type="term" value="F:L-seryl-tRNA(Sec) selenium transferase activity"/>
    <property type="evidence" value="ECO:0007669"/>
    <property type="project" value="TreeGrafter"/>
</dbReference>
<proteinExistence type="inferred from homology"/>
<dbReference type="InterPro" id="IPR015421">
    <property type="entry name" value="PyrdxlP-dep_Trfase_major"/>
</dbReference>
<protein>
    <submittedName>
        <fullName evidence="5">Aminotransferase class V-fold PLP-dependent enzyme</fullName>
    </submittedName>
</protein>
<dbReference type="Gene3D" id="3.40.640.10">
    <property type="entry name" value="Type I PLP-dependent aspartate aminotransferase-like (Major domain)"/>
    <property type="match status" value="1"/>
</dbReference>
<evidence type="ECO:0000256" key="1">
    <source>
        <dbReference type="ARBA" id="ARBA00001933"/>
    </source>
</evidence>
<sequence>MKRRTLIRKLGVLPLTGAIAQLIPSSLYAGRQTETAKTLKGLAFEAEKGKNIYEKIGVRPVINGRGTITVIGGCRILPEVEQAMEEATHHYVEFDELMDGVGQRLAALTGTEYGVVTTGATGALIIATTGIVTGGDPDKLWQLPNLEGMKDEVIIPKYSWTAYESSVRGVGVKMITVDSKEELKAALGPRTAMVLVLAGSKSMNGPLSVKEIASVTKPLDVPILVDAAAEGLPVPNPHIGQGADLVAYSGGKYLGGPQCAGLLLGRKDLIKAAWVTSAPHHGFGRGYKVGREEIMGMLAAVEMWMKRDHVGERQVWTNRLEYIANKLNKIPGLETSIRQPPPEQLSNPSPSLRVKWDMEKIPLTGHEVEQILWNQTPRVAVSGAGSFLPFPPNTSPTIGINTSQLKDGEEKIIADRVFEVLSNPPKIEKNLAPASFNLSGEWEVTMWFAATSSDQTFVIVQKDKDIKGTHYGSYASRGLMGNIHGDEVLIRSSHTEDGVRLNFTFKGKVHNAQNMGGDVSFSEYGNGKWEAKRKY</sequence>
<evidence type="ECO:0000256" key="3">
    <source>
        <dbReference type="RuleBase" id="RU362118"/>
    </source>
</evidence>
<comment type="cofactor">
    <cofactor evidence="1 3">
        <name>pyridoxal 5'-phosphate</name>
        <dbReference type="ChEBI" id="CHEBI:597326"/>
    </cofactor>
</comment>
<dbReference type="InterPro" id="IPR015424">
    <property type="entry name" value="PyrdxlP-dep_Trfase"/>
</dbReference>
<keyword evidence="4" id="KW-0732">Signal</keyword>
<feature type="chain" id="PRO_5020467292" evidence="4">
    <location>
        <begin position="30"/>
        <end position="535"/>
    </location>
</feature>
<dbReference type="PANTHER" id="PTHR32328:SF0">
    <property type="entry name" value="L-SERYL-TRNA(SEC) SELENIUM TRANSFERASE"/>
    <property type="match status" value="1"/>
</dbReference>
<dbReference type="EMBL" id="SNTZ01000001">
    <property type="protein sequence ID" value="THV60970.1"/>
    <property type="molecule type" value="Genomic_DNA"/>
</dbReference>
<comment type="similarity">
    <text evidence="3">Belongs to the trans-sulfuration enzymes family.</text>
</comment>
<organism evidence="5 6">
    <name type="scientific">Flagellimonas alvinocaridis</name>
    <dbReference type="NCBI Taxonomy" id="2530200"/>
    <lineage>
        <taxon>Bacteria</taxon>
        <taxon>Pseudomonadati</taxon>
        <taxon>Bacteroidota</taxon>
        <taxon>Flavobacteriia</taxon>
        <taxon>Flavobacteriales</taxon>
        <taxon>Flavobacteriaceae</taxon>
        <taxon>Flagellimonas</taxon>
    </lineage>
</organism>
<dbReference type="GO" id="GO:0008483">
    <property type="term" value="F:transaminase activity"/>
    <property type="evidence" value="ECO:0007669"/>
    <property type="project" value="UniProtKB-KW"/>
</dbReference>
<evidence type="ECO:0000313" key="5">
    <source>
        <dbReference type="EMBL" id="THV60970.1"/>
    </source>
</evidence>